<keyword evidence="2" id="KW-0723">Serine/threonine-protein kinase</keyword>
<sequence length="878" mass="97113">MPDTRWDEVKQLFNEVVSLAPQDRKVFLEELAQRSSHLHQEVVALLTSHEAADKGSFLKSLKHKNSADLEETISLANLPTLDKNGEGEDALSMNTMSTAAPIEESSYIGELGDYSLIEQLGRGGMGVVYKAYQKKLRRTVALKVIGSGSLCAPEDIARFHIEAEAAARLNHPGIVPVYDVGEHEGTHYYSMECVEGDSLAKYVGANNPRLDPRRVTQMIEKVCRAVQYAHDRAVIHRDLKPANIMVDKEGQPRLTDFGLAKVLQEEEGLTMTGQVMGTPNYMAPEQAKGQVDQISNRTDVYSLGATLYALLSGAPPFVGKNLMETLRKVESAAPEPLSFHGSPVPLDLWTICEKSLAKRPEDRYESAGAMADDLERYLSGFPIAARAVGPWMRFYRWCQRNTLVAALIGAVMGTMLVATIVSISFAIQTKSALRRAEYNRGQLERALDDAFISVSENDLSDEPGTQQVRRRLLTIAEKYYDELSSTDQISPAYVANAAYLLGRVQSSLGMDEEAEQSFKKAISSQTGLAHKPASTIDSRMALAATYNELAKLGEKAWNVRLDEANEVAQAGLHSWREHSQNCLDCRTQALAESPNRRDLKRLEANAKMNLGLSHVAQGRENPQGTDFAEAERLLQEANETFRELNEQAENDPLVQKDLARGLAALARLRDAEAEALANSDPEAYESLLRKSLELRSQAAETIASLPVESVSAETQMMLATSYQLCGESHVQLGEFNEAVAAYKSNMHVMQQLLMTNPSVFKYREGVARAQFMLSQLLFALQDNEGYDYTVEFHHSLVDGLAIDPENEKAADLLYEYTTAIADSLAQAELVPEAVEALNHARNLLVDLQILGGDRSIIENTIERLDRKIEELQGLESTT</sequence>
<dbReference type="PROSITE" id="PS50011">
    <property type="entry name" value="PROTEIN_KINASE_DOM"/>
    <property type="match status" value="1"/>
</dbReference>
<keyword evidence="3 10" id="KW-0808">Transferase</keyword>
<dbReference type="InterPro" id="IPR019734">
    <property type="entry name" value="TPR_rpt"/>
</dbReference>
<dbReference type="InterPro" id="IPR008271">
    <property type="entry name" value="Ser/Thr_kinase_AS"/>
</dbReference>
<feature type="transmembrane region" description="Helical" evidence="8">
    <location>
        <begin position="402"/>
        <end position="427"/>
    </location>
</feature>
<dbReference type="SUPFAM" id="SSF56112">
    <property type="entry name" value="Protein kinase-like (PK-like)"/>
    <property type="match status" value="1"/>
</dbReference>
<dbReference type="PANTHER" id="PTHR43289:SF6">
    <property type="entry name" value="SERINE_THREONINE-PROTEIN KINASE NEKL-3"/>
    <property type="match status" value="1"/>
</dbReference>
<dbReference type="Pfam" id="PF13181">
    <property type="entry name" value="TPR_8"/>
    <property type="match status" value="1"/>
</dbReference>
<evidence type="ECO:0000256" key="7">
    <source>
        <dbReference type="PROSITE-ProRule" id="PRU10141"/>
    </source>
</evidence>
<proteinExistence type="predicted"/>
<keyword evidence="4 7" id="KW-0547">Nucleotide-binding</keyword>
<name>A0A5B9QIJ4_9BACT</name>
<evidence type="ECO:0000256" key="8">
    <source>
        <dbReference type="SAM" id="Phobius"/>
    </source>
</evidence>
<dbReference type="EMBL" id="CP042913">
    <property type="protein sequence ID" value="QEG37345.1"/>
    <property type="molecule type" value="Genomic_DNA"/>
</dbReference>
<dbReference type="KEGG" id="bgok:Pr1d_46860"/>
<protein>
    <recommendedName>
        <fullName evidence="1">non-specific serine/threonine protein kinase</fullName>
        <ecNumber evidence="1">2.7.11.1</ecNumber>
    </recommendedName>
</protein>
<keyword evidence="8" id="KW-1133">Transmembrane helix</keyword>
<gene>
    <name evidence="10" type="primary">pknB_14</name>
    <name evidence="10" type="ORF">Pr1d_46860</name>
</gene>
<dbReference type="InterPro" id="IPR011990">
    <property type="entry name" value="TPR-like_helical_dom_sf"/>
</dbReference>
<evidence type="ECO:0000256" key="5">
    <source>
        <dbReference type="ARBA" id="ARBA00022777"/>
    </source>
</evidence>
<evidence type="ECO:0000256" key="4">
    <source>
        <dbReference type="ARBA" id="ARBA00022741"/>
    </source>
</evidence>
<accession>A0A5B9QIJ4</accession>
<keyword evidence="6 7" id="KW-0067">ATP-binding</keyword>
<evidence type="ECO:0000259" key="9">
    <source>
        <dbReference type="PROSITE" id="PS50011"/>
    </source>
</evidence>
<dbReference type="Gene3D" id="3.30.200.20">
    <property type="entry name" value="Phosphorylase Kinase, domain 1"/>
    <property type="match status" value="1"/>
</dbReference>
<dbReference type="Pfam" id="PF00069">
    <property type="entry name" value="Pkinase"/>
    <property type="match status" value="1"/>
</dbReference>
<evidence type="ECO:0000256" key="3">
    <source>
        <dbReference type="ARBA" id="ARBA00022679"/>
    </source>
</evidence>
<feature type="domain" description="Protein kinase" evidence="9">
    <location>
        <begin position="114"/>
        <end position="378"/>
    </location>
</feature>
<feature type="binding site" evidence="7">
    <location>
        <position position="143"/>
    </location>
    <ligand>
        <name>ATP</name>
        <dbReference type="ChEBI" id="CHEBI:30616"/>
    </ligand>
</feature>
<keyword evidence="11" id="KW-1185">Reference proteome</keyword>
<dbReference type="PANTHER" id="PTHR43289">
    <property type="entry name" value="MITOGEN-ACTIVATED PROTEIN KINASE KINASE KINASE 20-RELATED"/>
    <property type="match status" value="1"/>
</dbReference>
<evidence type="ECO:0000256" key="1">
    <source>
        <dbReference type="ARBA" id="ARBA00012513"/>
    </source>
</evidence>
<evidence type="ECO:0000256" key="6">
    <source>
        <dbReference type="ARBA" id="ARBA00022840"/>
    </source>
</evidence>
<dbReference type="Proteomes" id="UP000323917">
    <property type="component" value="Chromosome"/>
</dbReference>
<dbReference type="EC" id="2.7.11.1" evidence="1"/>
<dbReference type="InterPro" id="IPR011009">
    <property type="entry name" value="Kinase-like_dom_sf"/>
</dbReference>
<evidence type="ECO:0000313" key="11">
    <source>
        <dbReference type="Proteomes" id="UP000323917"/>
    </source>
</evidence>
<evidence type="ECO:0000313" key="10">
    <source>
        <dbReference type="EMBL" id="QEG37345.1"/>
    </source>
</evidence>
<reference evidence="10 11" key="1">
    <citation type="submission" date="2019-08" db="EMBL/GenBank/DDBJ databases">
        <title>Deep-cultivation of Planctomycetes and their phenomic and genomic characterization uncovers novel biology.</title>
        <authorList>
            <person name="Wiegand S."/>
            <person name="Jogler M."/>
            <person name="Boedeker C."/>
            <person name="Pinto D."/>
            <person name="Vollmers J."/>
            <person name="Rivas-Marin E."/>
            <person name="Kohn T."/>
            <person name="Peeters S.H."/>
            <person name="Heuer A."/>
            <person name="Rast P."/>
            <person name="Oberbeckmann S."/>
            <person name="Bunk B."/>
            <person name="Jeske O."/>
            <person name="Meyerdierks A."/>
            <person name="Storesund J.E."/>
            <person name="Kallscheuer N."/>
            <person name="Luecker S."/>
            <person name="Lage O.M."/>
            <person name="Pohl T."/>
            <person name="Merkel B.J."/>
            <person name="Hornburger P."/>
            <person name="Mueller R.-W."/>
            <person name="Bruemmer F."/>
            <person name="Labrenz M."/>
            <person name="Spormann A.M."/>
            <person name="Op den Camp H."/>
            <person name="Overmann J."/>
            <person name="Amann R."/>
            <person name="Jetten M.S.M."/>
            <person name="Mascher T."/>
            <person name="Medema M.H."/>
            <person name="Devos D.P."/>
            <person name="Kaster A.-K."/>
            <person name="Ovreas L."/>
            <person name="Rohde M."/>
            <person name="Galperin M.Y."/>
            <person name="Jogler C."/>
        </authorList>
    </citation>
    <scope>NUCLEOTIDE SEQUENCE [LARGE SCALE GENOMIC DNA]</scope>
    <source>
        <strain evidence="10 11">Pr1d</strain>
    </source>
</reference>
<dbReference type="PROSITE" id="PS00107">
    <property type="entry name" value="PROTEIN_KINASE_ATP"/>
    <property type="match status" value="1"/>
</dbReference>
<evidence type="ECO:0000256" key="2">
    <source>
        <dbReference type="ARBA" id="ARBA00022527"/>
    </source>
</evidence>
<keyword evidence="5 10" id="KW-0418">Kinase</keyword>
<organism evidence="10 11">
    <name type="scientific">Bythopirellula goksoeyrii</name>
    <dbReference type="NCBI Taxonomy" id="1400387"/>
    <lineage>
        <taxon>Bacteria</taxon>
        <taxon>Pseudomonadati</taxon>
        <taxon>Planctomycetota</taxon>
        <taxon>Planctomycetia</taxon>
        <taxon>Pirellulales</taxon>
        <taxon>Lacipirellulaceae</taxon>
        <taxon>Bythopirellula</taxon>
    </lineage>
</organism>
<dbReference type="SUPFAM" id="SSF48452">
    <property type="entry name" value="TPR-like"/>
    <property type="match status" value="1"/>
</dbReference>
<dbReference type="GO" id="GO:0005524">
    <property type="term" value="F:ATP binding"/>
    <property type="evidence" value="ECO:0007669"/>
    <property type="project" value="UniProtKB-UniRule"/>
</dbReference>
<dbReference type="CDD" id="cd14014">
    <property type="entry name" value="STKc_PknB_like"/>
    <property type="match status" value="1"/>
</dbReference>
<dbReference type="AlphaFoldDB" id="A0A5B9QIJ4"/>
<keyword evidence="8" id="KW-0472">Membrane</keyword>
<dbReference type="InterPro" id="IPR000719">
    <property type="entry name" value="Prot_kinase_dom"/>
</dbReference>
<dbReference type="PROSITE" id="PS00108">
    <property type="entry name" value="PROTEIN_KINASE_ST"/>
    <property type="match status" value="1"/>
</dbReference>
<dbReference type="FunFam" id="1.10.510.10:FF:000021">
    <property type="entry name" value="Serine/threonine protein kinase"/>
    <property type="match status" value="1"/>
</dbReference>
<keyword evidence="8" id="KW-0812">Transmembrane</keyword>
<dbReference type="InterPro" id="IPR017441">
    <property type="entry name" value="Protein_kinase_ATP_BS"/>
</dbReference>
<dbReference type="Gene3D" id="1.25.40.10">
    <property type="entry name" value="Tetratricopeptide repeat domain"/>
    <property type="match status" value="1"/>
</dbReference>
<dbReference type="Gene3D" id="1.10.510.10">
    <property type="entry name" value="Transferase(Phosphotransferase) domain 1"/>
    <property type="match status" value="1"/>
</dbReference>
<dbReference type="GO" id="GO:0004674">
    <property type="term" value="F:protein serine/threonine kinase activity"/>
    <property type="evidence" value="ECO:0007669"/>
    <property type="project" value="UniProtKB-KW"/>
</dbReference>
<dbReference type="SMART" id="SM00220">
    <property type="entry name" value="S_TKc"/>
    <property type="match status" value="1"/>
</dbReference>